<dbReference type="Pfam" id="PF00772">
    <property type="entry name" value="DnaB"/>
    <property type="match status" value="1"/>
</dbReference>
<dbReference type="SUPFAM" id="SSF52540">
    <property type="entry name" value="P-loop containing nucleoside triphosphate hydrolases"/>
    <property type="match status" value="2"/>
</dbReference>
<keyword evidence="4" id="KW-0677">Repeat</keyword>
<keyword evidence="2 13" id="KW-0639">Primosome</keyword>
<feature type="domain" description="SF4 helicase" evidence="14">
    <location>
        <begin position="195"/>
        <end position="400"/>
    </location>
</feature>
<dbReference type="Gene3D" id="3.40.50.300">
    <property type="entry name" value="P-loop containing nucleotide triphosphate hydrolases"/>
    <property type="match status" value="2"/>
</dbReference>
<dbReference type="InterPro" id="IPR036844">
    <property type="entry name" value="Hint_dom_sf"/>
</dbReference>
<evidence type="ECO:0000256" key="11">
    <source>
        <dbReference type="ARBA" id="ARBA00044940"/>
    </source>
</evidence>
<dbReference type="PANTHER" id="PTHR30153:SF2">
    <property type="entry name" value="REPLICATIVE DNA HELICASE"/>
    <property type="match status" value="1"/>
</dbReference>
<keyword evidence="8 13" id="KW-0067">ATP-binding</keyword>
<dbReference type="GO" id="GO:0043139">
    <property type="term" value="F:5'-3' DNA helicase activity"/>
    <property type="evidence" value="ECO:0007669"/>
    <property type="project" value="UniProtKB-EC"/>
</dbReference>
<dbReference type="InterPro" id="IPR007692">
    <property type="entry name" value="DNA_helicase_DnaB"/>
</dbReference>
<evidence type="ECO:0000256" key="13">
    <source>
        <dbReference type="RuleBase" id="RU362085"/>
    </source>
</evidence>
<feature type="domain" description="SF4 helicase" evidence="14">
    <location>
        <begin position="546"/>
        <end position="602"/>
    </location>
</feature>
<dbReference type="InterPro" id="IPR027417">
    <property type="entry name" value="P-loop_NTPase"/>
</dbReference>
<keyword evidence="5 13" id="KW-0547">Nucleotide-binding</keyword>
<name>A0A1C9CFM0_9FLOR</name>
<proteinExistence type="inferred from homology"/>
<dbReference type="GO" id="GO:0005829">
    <property type="term" value="C:cytosol"/>
    <property type="evidence" value="ECO:0007669"/>
    <property type="project" value="TreeGrafter"/>
</dbReference>
<dbReference type="GeneID" id="29074280"/>
<evidence type="ECO:0000256" key="6">
    <source>
        <dbReference type="ARBA" id="ARBA00022801"/>
    </source>
</evidence>
<keyword evidence="10" id="KW-0413">Isomerase</keyword>
<dbReference type="InterPro" id="IPR007693">
    <property type="entry name" value="DNA_helicase_DnaB-like_N"/>
</dbReference>
<dbReference type="GO" id="GO:0006269">
    <property type="term" value="P:DNA replication, synthesis of primer"/>
    <property type="evidence" value="ECO:0007669"/>
    <property type="project" value="UniProtKB-UniRule"/>
</dbReference>
<evidence type="ECO:0000256" key="8">
    <source>
        <dbReference type="ARBA" id="ARBA00022840"/>
    </source>
</evidence>
<geneLocation type="plastid" evidence="15"/>
<dbReference type="Pfam" id="PF03796">
    <property type="entry name" value="DnaB_C"/>
    <property type="match status" value="1"/>
</dbReference>
<gene>
    <name evidence="15" type="primary">dnaB</name>
    <name evidence="15" type="ORF">Hrvl_123</name>
</gene>
<dbReference type="PROSITE" id="PS51199">
    <property type="entry name" value="SF4_HELICASE"/>
    <property type="match status" value="2"/>
</dbReference>
<evidence type="ECO:0000256" key="1">
    <source>
        <dbReference type="ARBA" id="ARBA00008428"/>
    </source>
</evidence>
<evidence type="ECO:0000256" key="2">
    <source>
        <dbReference type="ARBA" id="ARBA00022515"/>
    </source>
</evidence>
<keyword evidence="15" id="KW-0934">Plastid</keyword>
<evidence type="ECO:0000256" key="3">
    <source>
        <dbReference type="ARBA" id="ARBA00022705"/>
    </source>
</evidence>
<evidence type="ECO:0000259" key="14">
    <source>
        <dbReference type="PROSITE" id="PS51199"/>
    </source>
</evidence>
<reference evidence="15" key="1">
    <citation type="journal article" date="2016" name="BMC Biol.">
        <title>Parallel evolution of highly conserved plastid genome architecture in red seaweeds and seed plants.</title>
        <authorList>
            <person name="Lee J."/>
            <person name="Cho C.H."/>
            <person name="Park S.I."/>
            <person name="Choi J.W."/>
            <person name="Song H.S."/>
            <person name="West J.A."/>
            <person name="Bhattacharya D."/>
            <person name="Yoon H.S."/>
        </authorList>
    </citation>
    <scope>NUCLEOTIDE SEQUENCE</scope>
</reference>
<comment type="similarity">
    <text evidence="1 13">Belongs to the helicase family. DnaB subfamily.</text>
</comment>
<dbReference type="PANTHER" id="PTHR30153">
    <property type="entry name" value="REPLICATIVE DNA HELICASE DNAB"/>
    <property type="match status" value="1"/>
</dbReference>
<evidence type="ECO:0000256" key="9">
    <source>
        <dbReference type="ARBA" id="ARBA00023125"/>
    </source>
</evidence>
<evidence type="ECO:0000256" key="12">
    <source>
        <dbReference type="ARBA" id="ARBA00048954"/>
    </source>
</evidence>
<evidence type="ECO:0000313" key="15">
    <source>
        <dbReference type="EMBL" id="AOM67183.1"/>
    </source>
</evidence>
<dbReference type="GO" id="GO:0005524">
    <property type="term" value="F:ATP binding"/>
    <property type="evidence" value="ECO:0007669"/>
    <property type="project" value="UniProtKB-UniRule"/>
</dbReference>
<keyword evidence="9 13" id="KW-0238">DNA-binding</keyword>
<dbReference type="GO" id="GO:0003677">
    <property type="term" value="F:DNA binding"/>
    <property type="evidence" value="ECO:0007669"/>
    <property type="project" value="UniProtKB-UniRule"/>
</dbReference>
<dbReference type="NCBIfam" id="TIGR00665">
    <property type="entry name" value="DnaB"/>
    <property type="match status" value="1"/>
</dbReference>
<keyword evidence="6 13" id="KW-0378">Hydrolase</keyword>
<organism evidence="15">
    <name type="scientific">Hildenbrandia rivularis</name>
    <dbReference type="NCBI Taxonomy" id="135206"/>
    <lineage>
        <taxon>Eukaryota</taxon>
        <taxon>Rhodophyta</taxon>
        <taxon>Florideophyceae</taxon>
        <taxon>Hildenbrandiophycidae</taxon>
        <taxon>Hildenbrandiales</taxon>
        <taxon>Hildenbrandiaceae</taxon>
        <taxon>Hildenbrandia</taxon>
    </lineage>
</organism>
<dbReference type="AlphaFoldDB" id="A0A1C9CFM0"/>
<evidence type="ECO:0000256" key="5">
    <source>
        <dbReference type="ARBA" id="ARBA00022741"/>
    </source>
</evidence>
<protein>
    <recommendedName>
        <fullName evidence="13">Replicative DNA helicase</fullName>
        <ecNumber evidence="13">5.6.2.3</ecNumber>
    </recommendedName>
</protein>
<evidence type="ECO:0000256" key="4">
    <source>
        <dbReference type="ARBA" id="ARBA00022737"/>
    </source>
</evidence>
<keyword evidence="3 13" id="KW-0235">DNA replication</keyword>
<dbReference type="GO" id="GO:0016887">
    <property type="term" value="F:ATP hydrolysis activity"/>
    <property type="evidence" value="ECO:0007669"/>
    <property type="project" value="RHEA"/>
</dbReference>
<comment type="catalytic activity">
    <reaction evidence="12 13">
        <text>ATP + H2O = ADP + phosphate + H(+)</text>
        <dbReference type="Rhea" id="RHEA:13065"/>
        <dbReference type="ChEBI" id="CHEBI:15377"/>
        <dbReference type="ChEBI" id="CHEBI:15378"/>
        <dbReference type="ChEBI" id="CHEBI:30616"/>
        <dbReference type="ChEBI" id="CHEBI:43474"/>
        <dbReference type="ChEBI" id="CHEBI:456216"/>
        <dbReference type="EC" id="5.6.2.3"/>
    </reaction>
</comment>
<comment type="function">
    <text evidence="13">The main replicative DNA helicase, it participates in initiation and elongation during chromosome replication. Travels ahead of the DNA replisome, separating dsDNA into templates for DNA synthesis. A processive ATP-dependent 5'-3' DNA helicase it has DNA-dependent ATPase activity.</text>
</comment>
<comment type="function">
    <text evidence="11">The intein is an endonuclease.</text>
</comment>
<dbReference type="SUPFAM" id="SSF51294">
    <property type="entry name" value="Hedgehog/intein (Hint) domain"/>
    <property type="match status" value="1"/>
</dbReference>
<dbReference type="EC" id="5.6.2.3" evidence="13"/>
<dbReference type="InterPro" id="IPR007694">
    <property type="entry name" value="DNA_helicase_DnaB-like_C"/>
</dbReference>
<dbReference type="EMBL" id="KX284723">
    <property type="protein sequence ID" value="AOM67183.1"/>
    <property type="molecule type" value="Genomic_DNA"/>
</dbReference>
<dbReference type="Gene3D" id="1.10.860.10">
    <property type="entry name" value="DNAb Helicase, Chain A"/>
    <property type="match status" value="1"/>
</dbReference>
<dbReference type="InterPro" id="IPR016136">
    <property type="entry name" value="DNA_helicase_N/primase_C"/>
</dbReference>
<accession>A0A1C9CFM0</accession>
<dbReference type="CDD" id="cd00984">
    <property type="entry name" value="DnaB_C"/>
    <property type="match status" value="1"/>
</dbReference>
<evidence type="ECO:0000256" key="7">
    <source>
        <dbReference type="ARBA" id="ARBA00022806"/>
    </source>
</evidence>
<evidence type="ECO:0000256" key="10">
    <source>
        <dbReference type="ARBA" id="ARBA00023235"/>
    </source>
</evidence>
<dbReference type="InterPro" id="IPR036185">
    <property type="entry name" value="DNA_heli_DnaB-like_N_sf"/>
</dbReference>
<keyword evidence="7 13" id="KW-0347">Helicase</keyword>
<sequence>MPGNIVRKNIVLSTFPPHNILAEELFIGITLLNLNKNTINEISNQVNYNALVLEAHQIIYRIILACSSRSELDVIKLTQYLSEKRLLHKIGGLERILDLINQTTLFQKLSNNKLSLSYYIEVIQNKYIRRLIIQWSTYIISLCATESIDLNLVLKQANKYIEKIVLQQKQNNSYSVSTIIKDLINDLDVVHKTNHKFNLLAIRSGLRPLDKVTEGFQPSDLIIIAGRPAMGKTSIALNIINYMLHDTNQGVILFSLEMSKKQVLYRLLSMQCKLTISKIRKGSLTTIDLRRIKKSCQSIAQTFFYIDDNPNTTVFELSLKAKEITKKYITGLIVIDYLQLVQDSGLYFNNRVQELSSITRILKILAREISIPLIVLSQLNRNVEGRTNKRPLLSDLRESGCIKTATKLVHDQLLLQINQITICYVYFASSTCTHNNKLSTINAFGKKFFKNLQYTYNLHFSCNTQIFITNNHNLLTFRGWVAEENLLLSDTIIIKHNNLYIKLLNNLIYFYAALTNIQWHTYILTYDIRISKLVNFQTNKTIIHNSIEQDADLVLLLYREDYYNPNQDTKKLTEVIIAKHRNGPTGSFELYFDPSYTIFTSY</sequence>
<dbReference type="SUPFAM" id="SSF48024">
    <property type="entry name" value="N-terminal domain of DnaB helicase"/>
    <property type="match status" value="1"/>
</dbReference>
<dbReference type="RefSeq" id="YP_009297639.1">
    <property type="nucleotide sequence ID" value="NC_031177.1"/>
</dbReference>